<evidence type="ECO:0000313" key="3">
    <source>
        <dbReference type="Proteomes" id="UP000518752"/>
    </source>
</evidence>
<sequence>MPPPSKSRDLVPTGSKEVHRQAGGKSVQTYHGHRKDRDLKPTTERALILRNGKYVARGSGELARVMSKLTGRDKLDLLAEDLIEKASKALSTPFRTEFAIKLAESQLGENLDEIATLKDADLFLSTIEQEIKFHTSIEQKGRTEPLKNPVYVAQVVSDRIHNTYLLASAWKIVVDTLYSLQQCDMTGDSVISILIKDEHLRSEYLGLYDLVCTLVDLSQRQFSLLATSTPHYACYFKEVTDEKGDQGYLFDWQETRRACSSFLDSIIIELCFPRAPYPKAILYQILHDAIEESPREARRFPQALWDAVGDLSVAVQLHQMIEMPLLSPDGRKWKTDSPNMPESYRRWTDAQLRSEIASEKYATFQDVIFPLQRTKTKAILDLMWTTINANYKRYSGKSIDSLWDLSEILNQPSPGWHSYGHRTGASNGHGPSGTTVNSNNNKKPLAITNGGETDDEIPPLQDVSDSDSEEEAEWSDSDSDGGELGDGSEDDESQEDELRALVHEAMKAASAVNWNEPVEYTPGLDPFTADDRKGNPFLNLLGSLRGRMFSKSTKLKTATGSKLPSRSSTLTSAAADASNGVTVEEVTDEEDVTSHPNKRKKKPKKKKKPQKPAVVATVTTASPAPGSPAPAPEIKVETKVKTSAVKSNAVPAASQSTASFFPLESVTTAQSARSYIHSEQLDAPKTKVKTRSAHSSIFSATRGLFEKFGVAKEKKTDTSSDKKERRAWFANLSKKTRQYVQQILHTADDETKGAAGMKWDTFVKVLTDLGFSYDPTTAGSSVRFDPPDPRDRSISFHRPHPDSTIDPIKLKIFSKKLRMYYGWEPADLMSS</sequence>
<feature type="compositionally biased region" description="Basic residues" evidence="1">
    <location>
        <begin position="596"/>
        <end position="610"/>
    </location>
</feature>
<keyword evidence="3" id="KW-1185">Reference proteome</keyword>
<organism evidence="2 3">
    <name type="scientific">Collybiopsis confluens</name>
    <dbReference type="NCBI Taxonomy" id="2823264"/>
    <lineage>
        <taxon>Eukaryota</taxon>
        <taxon>Fungi</taxon>
        <taxon>Dikarya</taxon>
        <taxon>Basidiomycota</taxon>
        <taxon>Agaricomycotina</taxon>
        <taxon>Agaricomycetes</taxon>
        <taxon>Agaricomycetidae</taxon>
        <taxon>Agaricales</taxon>
        <taxon>Marasmiineae</taxon>
        <taxon>Omphalotaceae</taxon>
        <taxon>Collybiopsis</taxon>
    </lineage>
</organism>
<dbReference type="PANTHER" id="PTHR40788:SF1">
    <property type="entry name" value="IPA PROTEIN"/>
    <property type="match status" value="1"/>
</dbReference>
<evidence type="ECO:0000313" key="2">
    <source>
        <dbReference type="EMBL" id="KAF5389386.1"/>
    </source>
</evidence>
<proteinExistence type="predicted"/>
<feature type="compositionally biased region" description="Low complexity" evidence="1">
    <location>
        <begin position="611"/>
        <end position="624"/>
    </location>
</feature>
<comment type="caution">
    <text evidence="2">The sequence shown here is derived from an EMBL/GenBank/DDBJ whole genome shotgun (WGS) entry which is preliminary data.</text>
</comment>
<feature type="region of interest" description="Disordered" evidence="1">
    <location>
        <begin position="550"/>
        <end position="634"/>
    </location>
</feature>
<dbReference type="GO" id="GO:0003729">
    <property type="term" value="F:mRNA binding"/>
    <property type="evidence" value="ECO:0007669"/>
    <property type="project" value="InterPro"/>
</dbReference>
<gene>
    <name evidence="2" type="ORF">D9757_004247</name>
</gene>
<dbReference type="PANTHER" id="PTHR40788">
    <property type="entry name" value="CLR5 DOMAIN-CONTAINING PROTEIN-RELATED"/>
    <property type="match status" value="1"/>
</dbReference>
<name>A0A8H5HTN3_9AGAR</name>
<evidence type="ECO:0000256" key="1">
    <source>
        <dbReference type="SAM" id="MobiDB-lite"/>
    </source>
</evidence>
<feature type="region of interest" description="Disordered" evidence="1">
    <location>
        <begin position="780"/>
        <end position="799"/>
    </location>
</feature>
<dbReference type="AlphaFoldDB" id="A0A8H5HTN3"/>
<protein>
    <submittedName>
        <fullName evidence="2">Uncharacterized protein</fullName>
    </submittedName>
</protein>
<dbReference type="EMBL" id="JAACJN010000022">
    <property type="protein sequence ID" value="KAF5389386.1"/>
    <property type="molecule type" value="Genomic_DNA"/>
</dbReference>
<feature type="compositionally biased region" description="Low complexity" evidence="1">
    <location>
        <begin position="565"/>
        <end position="584"/>
    </location>
</feature>
<accession>A0A8H5HTN3</accession>
<feature type="compositionally biased region" description="Basic and acidic residues" evidence="1">
    <location>
        <begin position="785"/>
        <end position="799"/>
    </location>
</feature>
<feature type="region of interest" description="Disordered" evidence="1">
    <location>
        <begin position="1"/>
        <end position="38"/>
    </location>
</feature>
<feature type="compositionally biased region" description="Polar residues" evidence="1">
    <location>
        <begin position="432"/>
        <end position="442"/>
    </location>
</feature>
<dbReference type="Proteomes" id="UP000518752">
    <property type="component" value="Unassembled WGS sequence"/>
</dbReference>
<dbReference type="Pfam" id="PF07927">
    <property type="entry name" value="HicA_toxin"/>
    <property type="match status" value="1"/>
</dbReference>
<feature type="compositionally biased region" description="Polar residues" evidence="1">
    <location>
        <begin position="550"/>
        <end position="564"/>
    </location>
</feature>
<feature type="compositionally biased region" description="Acidic residues" evidence="1">
    <location>
        <begin position="464"/>
        <end position="495"/>
    </location>
</feature>
<dbReference type="OrthoDB" id="2922289at2759"/>
<feature type="region of interest" description="Disordered" evidence="1">
    <location>
        <begin position="416"/>
        <end position="496"/>
    </location>
</feature>
<reference evidence="2 3" key="1">
    <citation type="journal article" date="2020" name="ISME J.">
        <title>Uncovering the hidden diversity of litter-decomposition mechanisms in mushroom-forming fungi.</title>
        <authorList>
            <person name="Floudas D."/>
            <person name="Bentzer J."/>
            <person name="Ahren D."/>
            <person name="Johansson T."/>
            <person name="Persson P."/>
            <person name="Tunlid A."/>
        </authorList>
    </citation>
    <scope>NUCLEOTIDE SEQUENCE [LARGE SCALE GENOMIC DNA]</scope>
    <source>
        <strain evidence="2 3">CBS 406.79</strain>
    </source>
</reference>
<dbReference type="InterPro" id="IPR012933">
    <property type="entry name" value="HicA_mRNA_interferase"/>
</dbReference>